<evidence type="ECO:0000256" key="3">
    <source>
        <dbReference type="ARBA" id="ARBA00047831"/>
    </source>
</evidence>
<evidence type="ECO:0000313" key="8">
    <source>
        <dbReference type="Proteomes" id="UP000634529"/>
    </source>
</evidence>
<evidence type="ECO:0000256" key="2">
    <source>
        <dbReference type="ARBA" id="ARBA00023251"/>
    </source>
</evidence>
<gene>
    <name evidence="7" type="ORF">IFO66_14980</name>
</gene>
<organism evidence="7 8">
    <name type="scientific">Paenibacillus arenosi</name>
    <dbReference type="NCBI Taxonomy" id="2774142"/>
    <lineage>
        <taxon>Bacteria</taxon>
        <taxon>Bacillati</taxon>
        <taxon>Bacillota</taxon>
        <taxon>Bacilli</taxon>
        <taxon>Bacillales</taxon>
        <taxon>Paenibacillaceae</taxon>
        <taxon>Paenibacillus</taxon>
    </lineage>
</organism>
<dbReference type="CDD" id="cd05403">
    <property type="entry name" value="NT_KNTase_like"/>
    <property type="match status" value="1"/>
</dbReference>
<comment type="catalytic activity">
    <reaction evidence="3 4">
        <text>spectinomycin + ATP = 9-O-adenylylspectinomycin + diphosphate</text>
        <dbReference type="Rhea" id="RHEA:63228"/>
        <dbReference type="ChEBI" id="CHEBI:30616"/>
        <dbReference type="ChEBI" id="CHEBI:33019"/>
        <dbReference type="ChEBI" id="CHEBI:146260"/>
        <dbReference type="ChEBI" id="CHEBI:146261"/>
    </reaction>
</comment>
<dbReference type="Proteomes" id="UP000634529">
    <property type="component" value="Unassembled WGS sequence"/>
</dbReference>
<dbReference type="InterPro" id="IPR043519">
    <property type="entry name" value="NT_sf"/>
</dbReference>
<dbReference type="EMBL" id="JACYTN010000013">
    <property type="protein sequence ID" value="MBD8499598.1"/>
    <property type="molecule type" value="Genomic_DNA"/>
</dbReference>
<dbReference type="SUPFAM" id="SSF81301">
    <property type="entry name" value="Nucleotidyltransferase"/>
    <property type="match status" value="1"/>
</dbReference>
<accession>A0ABR9B0W8</accession>
<keyword evidence="4" id="KW-0067">ATP-binding</keyword>
<dbReference type="Gene3D" id="3.30.460.10">
    <property type="entry name" value="Beta Polymerase, domain 2"/>
    <property type="match status" value="1"/>
</dbReference>
<dbReference type="InterPro" id="IPR024172">
    <property type="entry name" value="AadA/Aad9"/>
</dbReference>
<keyword evidence="4" id="KW-0548">Nucleotidyltransferase</keyword>
<name>A0ABR9B0W8_9BACL</name>
<dbReference type="Pfam" id="PF01909">
    <property type="entry name" value="NTP_transf_2"/>
    <property type="match status" value="1"/>
</dbReference>
<evidence type="ECO:0000313" key="7">
    <source>
        <dbReference type="EMBL" id="MBD8499598.1"/>
    </source>
</evidence>
<evidence type="ECO:0000259" key="5">
    <source>
        <dbReference type="Pfam" id="PF01909"/>
    </source>
</evidence>
<evidence type="ECO:0000256" key="1">
    <source>
        <dbReference type="ARBA" id="ARBA00022679"/>
    </source>
</evidence>
<dbReference type="InterPro" id="IPR002934">
    <property type="entry name" value="Polymerase_NTP_transf_dom"/>
</dbReference>
<comment type="caution">
    <text evidence="7">The sequence shown here is derived from an EMBL/GenBank/DDBJ whole genome shotgun (WGS) entry which is preliminary data.</text>
</comment>
<keyword evidence="8" id="KW-1185">Reference proteome</keyword>
<keyword evidence="1 4" id="KW-0808">Transferase</keyword>
<reference evidence="7 8" key="1">
    <citation type="submission" date="2020-09" db="EMBL/GenBank/DDBJ databases">
        <title>Paenibacillus sp. CAU 1523 isolated from sand of Haeundae Beach.</title>
        <authorList>
            <person name="Kim W."/>
        </authorList>
    </citation>
    <scope>NUCLEOTIDE SEQUENCE [LARGE SCALE GENOMIC DNA]</scope>
    <source>
        <strain evidence="7 8">CAU 1523</strain>
    </source>
</reference>
<evidence type="ECO:0000256" key="4">
    <source>
        <dbReference type="PIRNR" id="PIRNR000819"/>
    </source>
</evidence>
<dbReference type="InterPro" id="IPR025184">
    <property type="entry name" value="AadA_C"/>
</dbReference>
<keyword evidence="2 4" id="KW-0046">Antibiotic resistance</keyword>
<dbReference type="Pfam" id="PF13427">
    <property type="entry name" value="AadA_C"/>
    <property type="match status" value="1"/>
</dbReference>
<feature type="domain" description="Polymerase nucleotidyl transferase" evidence="5">
    <location>
        <begin position="26"/>
        <end position="66"/>
    </location>
</feature>
<keyword evidence="4" id="KW-0547">Nucleotide-binding</keyword>
<feature type="domain" description="Adenylyltransferase AadA C-terminal" evidence="6">
    <location>
        <begin position="159"/>
        <end position="258"/>
    </location>
</feature>
<sequence length="264" mass="30442">MVSFKTFKGGIYLDTQIYLDKIVAHFKEELKENLLGIYLHGSLSMGCFNPHKSDVDFIVVIKDRLTSVNGLNIAKIALNLHNEMPNARGLEFHVILESYLAQFVYPTPCEFHYSDFHKERYHSDTSYLCGGYEDYDLASQLVVAYHRGLALYGKPLNELYEPIEKQYYLASILYDIENANADILHNTMYITLNLCRVLHYLREDIICSKKEGGEWGITSLPIQYHDLIKKCLGEYTGSAANINYEDQPLSDFAQTMLHEIKRFI</sequence>
<dbReference type="PIRSF" id="PIRSF000819">
    <property type="entry name" value="Streptomycin_3-adenylyltransf"/>
    <property type="match status" value="1"/>
</dbReference>
<proteinExistence type="predicted"/>
<protein>
    <recommendedName>
        <fullName evidence="4">Spectinomycin 9-adenylyltransferase</fullName>
    </recommendedName>
</protein>
<evidence type="ECO:0000259" key="6">
    <source>
        <dbReference type="Pfam" id="PF13427"/>
    </source>
</evidence>